<dbReference type="InterPro" id="IPR037518">
    <property type="entry name" value="MPN"/>
</dbReference>
<name>A0AAF0ETC0_9BASI</name>
<dbReference type="InterPro" id="IPR016563">
    <property type="entry name" value="Npl4"/>
</dbReference>
<evidence type="ECO:0000256" key="7">
    <source>
        <dbReference type="SAM" id="MobiDB-lite"/>
    </source>
</evidence>
<dbReference type="InterPro" id="IPR007716">
    <property type="entry name" value="NPL4_Zn-bd_put"/>
</dbReference>
<protein>
    <recommendedName>
        <fullName evidence="4">Nuclear protein localization protein 4</fullName>
    </recommendedName>
</protein>
<reference evidence="9" key="1">
    <citation type="submission" date="2023-03" db="EMBL/GenBank/DDBJ databases">
        <title>Mating type loci evolution in Malassezia.</title>
        <authorList>
            <person name="Coelho M.A."/>
        </authorList>
    </citation>
    <scope>NUCLEOTIDE SEQUENCE</scope>
    <source>
        <strain evidence="9">CBS 11721</strain>
    </source>
</reference>
<dbReference type="GO" id="GO:0006511">
    <property type="term" value="P:ubiquitin-dependent protein catabolic process"/>
    <property type="evidence" value="ECO:0007669"/>
    <property type="project" value="InterPro"/>
</dbReference>
<feature type="compositionally biased region" description="Low complexity" evidence="7">
    <location>
        <begin position="506"/>
        <end position="522"/>
    </location>
</feature>
<dbReference type="Pfam" id="PF00561">
    <property type="entry name" value="Abhydrolase_1"/>
    <property type="match status" value="1"/>
</dbReference>
<dbReference type="Gene3D" id="3.10.20.90">
    <property type="entry name" value="Phosphatidylinositol 3-kinase Catalytic Subunit, Chain A, domain 1"/>
    <property type="match status" value="1"/>
</dbReference>
<dbReference type="PANTHER" id="PTHR12710">
    <property type="entry name" value="NUCLEAR PROTEIN LOCALIZATION 4"/>
    <property type="match status" value="1"/>
</dbReference>
<keyword evidence="10" id="KW-1185">Reference proteome</keyword>
<comment type="catalytic activity">
    <reaction evidence="6">
        <text>a monoacylglycerol + H2O = glycerol + a fatty acid + H(+)</text>
        <dbReference type="Rhea" id="RHEA:15245"/>
        <dbReference type="ChEBI" id="CHEBI:15377"/>
        <dbReference type="ChEBI" id="CHEBI:15378"/>
        <dbReference type="ChEBI" id="CHEBI:17408"/>
        <dbReference type="ChEBI" id="CHEBI:17754"/>
        <dbReference type="ChEBI" id="CHEBI:28868"/>
    </reaction>
</comment>
<dbReference type="Gene3D" id="3.40.50.1820">
    <property type="entry name" value="alpha/beta hydrolase"/>
    <property type="match status" value="1"/>
</dbReference>
<dbReference type="GO" id="GO:0031625">
    <property type="term" value="F:ubiquitin protein ligase binding"/>
    <property type="evidence" value="ECO:0007669"/>
    <property type="project" value="TreeGrafter"/>
</dbReference>
<comment type="subcellular location">
    <subcellularLocation>
        <location evidence="2">Cytoplasm</location>
        <location evidence="2">Perinuclear region</location>
    </subcellularLocation>
    <subcellularLocation>
        <location evidence="1">Nucleus membrane</location>
        <topology evidence="1">Peripheral membrane protein</topology>
        <orientation evidence="1">Cytoplasmic side</orientation>
    </subcellularLocation>
</comment>
<feature type="domain" description="MPN" evidence="8">
    <location>
        <begin position="657"/>
        <end position="801"/>
    </location>
</feature>
<accession>A0AAF0ETC0</accession>
<dbReference type="GO" id="GO:0048471">
    <property type="term" value="C:perinuclear region of cytoplasm"/>
    <property type="evidence" value="ECO:0007669"/>
    <property type="project" value="UniProtKB-SubCell"/>
</dbReference>
<dbReference type="Pfam" id="PF05021">
    <property type="entry name" value="NPL4"/>
    <property type="match status" value="1"/>
</dbReference>
<dbReference type="InterPro" id="IPR000073">
    <property type="entry name" value="AB_hydrolase_1"/>
</dbReference>
<dbReference type="InterPro" id="IPR007717">
    <property type="entry name" value="NPL4_C"/>
</dbReference>
<evidence type="ECO:0000259" key="8">
    <source>
        <dbReference type="PROSITE" id="PS50249"/>
    </source>
</evidence>
<comment type="catalytic activity">
    <reaction evidence="5">
        <text>a diacylglycerol + H2O = a monoacylglycerol + a fatty acid + H(+)</text>
        <dbReference type="Rhea" id="RHEA:32731"/>
        <dbReference type="ChEBI" id="CHEBI:15377"/>
        <dbReference type="ChEBI" id="CHEBI:15378"/>
        <dbReference type="ChEBI" id="CHEBI:17408"/>
        <dbReference type="ChEBI" id="CHEBI:18035"/>
        <dbReference type="ChEBI" id="CHEBI:28868"/>
    </reaction>
</comment>
<dbReference type="Proteomes" id="UP001219933">
    <property type="component" value="Chromosome 1"/>
</dbReference>
<proteinExistence type="inferred from homology"/>
<feature type="region of interest" description="Disordered" evidence="7">
    <location>
        <begin position="506"/>
        <end position="538"/>
    </location>
</feature>
<evidence type="ECO:0000256" key="6">
    <source>
        <dbReference type="ARBA" id="ARBA00048461"/>
    </source>
</evidence>
<evidence type="ECO:0000256" key="3">
    <source>
        <dbReference type="ARBA" id="ARBA00011025"/>
    </source>
</evidence>
<evidence type="ECO:0000256" key="5">
    <source>
        <dbReference type="ARBA" id="ARBA00047591"/>
    </source>
</evidence>
<dbReference type="PANTHER" id="PTHR12710:SF0">
    <property type="entry name" value="NUCLEAR PROTEIN LOCALIZATION PROTEIN 4 HOMOLOG"/>
    <property type="match status" value="1"/>
</dbReference>
<evidence type="ECO:0000313" key="9">
    <source>
        <dbReference type="EMBL" id="WFD34001.1"/>
    </source>
</evidence>
<gene>
    <name evidence="9" type="primary">NPL4</name>
    <name evidence="9" type="ORF">MCUN1_000829</name>
</gene>
<dbReference type="SUPFAM" id="SSF53474">
    <property type="entry name" value="alpha/beta-Hydrolases"/>
    <property type="match status" value="1"/>
</dbReference>
<evidence type="ECO:0000256" key="4">
    <source>
        <dbReference type="ARBA" id="ARBA00019709"/>
    </source>
</evidence>
<dbReference type="PROSITE" id="PS50249">
    <property type="entry name" value="MPN"/>
    <property type="match status" value="1"/>
</dbReference>
<evidence type="ECO:0000256" key="2">
    <source>
        <dbReference type="ARBA" id="ARBA00004556"/>
    </source>
</evidence>
<evidence type="ECO:0000313" key="10">
    <source>
        <dbReference type="Proteomes" id="UP001219933"/>
    </source>
</evidence>
<dbReference type="InterPro" id="IPR029058">
    <property type="entry name" value="AB_hydrolase_fold"/>
</dbReference>
<evidence type="ECO:0000256" key="1">
    <source>
        <dbReference type="ARBA" id="ARBA00004335"/>
    </source>
</evidence>
<dbReference type="EMBL" id="CP119877">
    <property type="protein sequence ID" value="WFD34001.1"/>
    <property type="molecule type" value="Genomic_DNA"/>
</dbReference>
<dbReference type="AlphaFoldDB" id="A0AAF0ETC0"/>
<dbReference type="GO" id="GO:0043130">
    <property type="term" value="F:ubiquitin binding"/>
    <property type="evidence" value="ECO:0007669"/>
    <property type="project" value="TreeGrafter"/>
</dbReference>
<dbReference type="CDD" id="cd08061">
    <property type="entry name" value="MPN_NPL4"/>
    <property type="match status" value="1"/>
</dbReference>
<dbReference type="GO" id="GO:0031965">
    <property type="term" value="C:nuclear membrane"/>
    <property type="evidence" value="ECO:0007669"/>
    <property type="project" value="UniProtKB-SubCell"/>
</dbReference>
<comment type="similarity">
    <text evidence="3">Belongs to the NPL4 family.</text>
</comment>
<sequence>MDLLQLSARVSPVPLSLRDSIKAWFTYSQAQAAESELYLFSRSGYFKGAELGNASAGDILADAFEAERKNVTSAKLSASHYATIGTEPAADGKVGYIRPIDIGSPKRGLLSRLFKGPSERHINTVEIGAPTRDRDGETNIVIVHGYGAGAAFFFRNMQTLASVPNSRVYAIDWLGMGRSSRPSFAKPKGKTVLERMQSTEEFFIDSLEKWRVKMNIDRMVLVGHSLGGYMSSVYALRYPERVSRLVLVSPAGFSDGSLNDMAQRFKDSKAADKGQKMPFLLTPRGQRIVSWAWNNVSPFAFVRSTAFFGPWMSSSYTRRRFGELEQNELRAIHAYCHGVFSDRSSSEKCLPYILKPGAYAHYPLASRIAPLKMPVSFLYGSHDWMDVQGGRNAVNTLREAGNNDAGVHVVDRAGHHFFRQWYASPNQLVRLRTKDGVLRIAVEPDDDAQVLIDKTGADASTLTLSTEPRVAGKPASELCGKTLRELGIGHGHLLYAEFAAREEAAPAAPAAPATPAEAVAPPQTSGQTPRRPWESVQEDAVDRYWATQDGRITRKRDAQFCRHGDKGMCDYCSPLEPYDQKYHTEHGIKHLSFHAYLRQRNTAQSGTYVPPLSEIDYKVRVPCPSGAHAPWPAGICTKCQPSAITLQRQPYRMTDHVEFAHPSIIEGLLDIWRKTNAQRFGFLIGHYEPYSDVPMGIKAVVEAIHEPPQQGDVDGLVLGIPWDDQERIQRLAESCGMQVLGMIYTDLEAADPTHTDTSRAGKVACKRHADSFFLSGAEAVFAAQLQQANRNPTKSSTTGFFNSRFVTCVLSGTPEGVIDVAAYQVSEQAMGMVEADMIEASVSPAVVRVKPSSESRFVPDVFYRYTNKYGLDVKESAKPTFPIEYLIVNVSHGFPNTPSPRFLSHSFNVENRPGLHDQELGTFLRGVNAAQSAQELIHLLSDWHLVAFLGTTGLLGEEDVQALARVATSHEESALNELVSRPAWQTISAIAATEGANDADAAAGATATGAAADTADDGAPAGTSDGISCPHCTFINASGSTDCDVCGLPL</sequence>
<organism evidence="9 10">
    <name type="scientific">Malassezia cuniculi</name>
    <dbReference type="NCBI Taxonomy" id="948313"/>
    <lineage>
        <taxon>Eukaryota</taxon>
        <taxon>Fungi</taxon>
        <taxon>Dikarya</taxon>
        <taxon>Basidiomycota</taxon>
        <taxon>Ustilaginomycotina</taxon>
        <taxon>Malasseziomycetes</taxon>
        <taxon>Malasseziales</taxon>
        <taxon>Malasseziaceae</taxon>
        <taxon>Malassezia</taxon>
    </lineage>
</organism>
<dbReference type="Pfam" id="PF05020">
    <property type="entry name" value="zf-NPL4"/>
    <property type="match status" value="1"/>
</dbReference>